<comment type="caution">
    <text evidence="2">The sequence shown here is derived from an EMBL/GenBank/DDBJ whole genome shotgun (WGS) entry which is preliminary data.</text>
</comment>
<feature type="non-terminal residue" evidence="2">
    <location>
        <position position="606"/>
    </location>
</feature>
<organism evidence="2">
    <name type="scientific">gut metagenome</name>
    <dbReference type="NCBI Taxonomy" id="749906"/>
    <lineage>
        <taxon>unclassified sequences</taxon>
        <taxon>metagenomes</taxon>
        <taxon>organismal metagenomes</taxon>
    </lineage>
</organism>
<evidence type="ECO:0000259" key="1">
    <source>
        <dbReference type="Pfam" id="PF06605"/>
    </source>
</evidence>
<reference evidence="2" key="1">
    <citation type="journal article" date="2012" name="PLoS ONE">
        <title>Gene sets for utilization of primary and secondary nutrition supplies in the distal gut of endangered iberian lynx.</title>
        <authorList>
            <person name="Alcaide M."/>
            <person name="Messina E."/>
            <person name="Richter M."/>
            <person name="Bargiela R."/>
            <person name="Peplies J."/>
            <person name="Huws S.A."/>
            <person name="Newbold C.J."/>
            <person name="Golyshin P.N."/>
            <person name="Simon M.A."/>
            <person name="Lopez G."/>
            <person name="Yakimov M.M."/>
            <person name="Ferrer M."/>
        </authorList>
    </citation>
    <scope>NUCLEOTIDE SEQUENCE</scope>
</reference>
<dbReference type="Pfam" id="PF06605">
    <property type="entry name" value="Prophage_tail"/>
    <property type="match status" value="1"/>
</dbReference>
<evidence type="ECO:0000313" key="2">
    <source>
        <dbReference type="EMBL" id="EJW97523.1"/>
    </source>
</evidence>
<dbReference type="NCBIfam" id="TIGR01665">
    <property type="entry name" value="put_anti_recept"/>
    <property type="match status" value="1"/>
</dbReference>
<feature type="domain" description="Tail spike" evidence="1">
    <location>
        <begin position="111"/>
        <end position="351"/>
    </location>
</feature>
<protein>
    <submittedName>
        <fullName evidence="2">Protein containing Phage minor structural protein</fullName>
    </submittedName>
</protein>
<sequence>MQWFIIGRDMNVLANPSTDAEGTLPIDDSTGGQEISIANNVATGTYDFDTIANHKDSEHIKVGNYVAFADKYGKHRLYTIMTAEGDSELSVHCEDIGLDLINEDADEWDTTGNPETVATTLDRVLGDTGWTIGINEIADRKRATKYTSLTDSQLSRIGMIMNTFEAECDFEIVMEGSKVVKQVVNIYQSLGQDLTNQRFVDEQNLVSLSRNESIEDLCTCMRCFGKENEETHQRLTIADVVYDDGRYYSPKGHTKIYDREAHDKWSRFRAYNYEGQTEFLGYINGTFEYDTDDAQELFNRGLSELKTKNEKKVAYEAELYELQADIGDTIQIADHSFTEPTYISARIQSVKNHYTVKGKDTGVLANYKLLVSSPTKDVSKLLEELKNQVVSVEKSTVSYQKGESGTEVPMGEWSAQPVLVEAGEYLWTRTIITYTDGSSTTSYSVAKNGSDGTPGENGKPSHIHFAYANSADGIKDFSLTDSNREYIGQYADFIEKPSSDPSKYLWSKIRGDDGTIESDTEPSDKEKLWLDTSVSPPLLKRWNGMYWEVVNDFTGDIQELQKEVTETISKETGKIKAEVSEKYYTKEDGEDLKAEISTSLKQTNNQ</sequence>
<dbReference type="InterPro" id="IPR007119">
    <property type="entry name" value="Phage_tail_spike_N"/>
</dbReference>
<name>J9FSR6_9ZZZZ</name>
<dbReference type="AlphaFoldDB" id="J9FSR6"/>
<gene>
    <name evidence="2" type="ORF">EVA_14367</name>
</gene>
<dbReference type="EMBL" id="AMCI01004723">
    <property type="protein sequence ID" value="EJW97523.1"/>
    <property type="molecule type" value="Genomic_DNA"/>
</dbReference>
<dbReference type="InterPro" id="IPR010572">
    <property type="entry name" value="Tail_dom"/>
</dbReference>
<proteinExistence type="predicted"/>
<accession>J9FSR6</accession>